<evidence type="ECO:0000256" key="5">
    <source>
        <dbReference type="SAM" id="Coils"/>
    </source>
</evidence>
<dbReference type="NCBIfam" id="NF001413">
    <property type="entry name" value="PRK00290.1"/>
    <property type="match status" value="1"/>
</dbReference>
<dbReference type="Gene3D" id="3.30.30.30">
    <property type="match status" value="1"/>
</dbReference>
<dbReference type="SUPFAM" id="SSF100934">
    <property type="entry name" value="Heat shock protein 70kD (HSP70), C-terminal subdomain"/>
    <property type="match status" value="1"/>
</dbReference>
<dbReference type="PRINTS" id="PR00301">
    <property type="entry name" value="HEATSHOCK70"/>
</dbReference>
<dbReference type="Gene3D" id="2.60.34.10">
    <property type="entry name" value="Substrate Binding Domain Of DNAk, Chain A, domain 1"/>
    <property type="match status" value="1"/>
</dbReference>
<dbReference type="InterPro" id="IPR029048">
    <property type="entry name" value="HSP70_C_sf"/>
</dbReference>
<comment type="similarity">
    <text evidence="1 4">Belongs to the heat shock protein 70 family.</text>
</comment>
<dbReference type="PROSITE" id="PS00297">
    <property type="entry name" value="HSP70_1"/>
    <property type="match status" value="1"/>
</dbReference>
<dbReference type="InterPro" id="IPR043129">
    <property type="entry name" value="ATPase_NBD"/>
</dbReference>
<dbReference type="Proteomes" id="UP000078348">
    <property type="component" value="Unassembled WGS sequence"/>
</dbReference>
<dbReference type="InterPro" id="IPR018181">
    <property type="entry name" value="Heat_shock_70_CS"/>
</dbReference>
<dbReference type="PROSITE" id="PS00329">
    <property type="entry name" value="HSP70_2"/>
    <property type="match status" value="1"/>
</dbReference>
<dbReference type="FunFam" id="2.60.34.10:FF:000023">
    <property type="entry name" value="70 kDa heat shock cognate protein"/>
    <property type="match status" value="1"/>
</dbReference>
<comment type="caution">
    <text evidence="6">The sequence shown here is derived from an EMBL/GenBank/DDBJ whole genome shotgun (WGS) entry which is preliminary data.</text>
</comment>
<evidence type="ECO:0000313" key="6">
    <source>
        <dbReference type="EMBL" id="OAO15747.1"/>
    </source>
</evidence>
<dbReference type="PROSITE" id="PS01036">
    <property type="entry name" value="HSP70_3"/>
    <property type="match status" value="1"/>
</dbReference>
<evidence type="ECO:0000256" key="3">
    <source>
        <dbReference type="ARBA" id="ARBA00022840"/>
    </source>
</evidence>
<keyword evidence="2 4" id="KW-0547">Nucleotide-binding</keyword>
<name>A0A196SHU5_BLAHN</name>
<evidence type="ECO:0000256" key="4">
    <source>
        <dbReference type="RuleBase" id="RU003322"/>
    </source>
</evidence>
<keyword evidence="3 4" id="KW-0067">ATP-binding</keyword>
<dbReference type="GO" id="GO:0005524">
    <property type="term" value="F:ATP binding"/>
    <property type="evidence" value="ECO:0007669"/>
    <property type="project" value="UniProtKB-KW"/>
</dbReference>
<dbReference type="AlphaFoldDB" id="A0A196SHU5"/>
<dbReference type="FunFam" id="3.30.30.30:FF:000001">
    <property type="entry name" value="heat shock 70 kDa protein-like"/>
    <property type="match status" value="1"/>
</dbReference>
<dbReference type="EMBL" id="LXWW01000119">
    <property type="protein sequence ID" value="OAO15747.1"/>
    <property type="molecule type" value="Genomic_DNA"/>
</dbReference>
<evidence type="ECO:0000313" key="7">
    <source>
        <dbReference type="Proteomes" id="UP000078348"/>
    </source>
</evidence>
<dbReference type="Gene3D" id="1.20.1270.10">
    <property type="match status" value="1"/>
</dbReference>
<dbReference type="STRING" id="478820.A0A196SHU5"/>
<protein>
    <submittedName>
        <fullName evidence="6">Hsp70</fullName>
    </submittedName>
</protein>
<gene>
    <name evidence="6" type="ORF">AV274_2526</name>
</gene>
<dbReference type="Pfam" id="PF00012">
    <property type="entry name" value="HSP70"/>
    <property type="match status" value="1"/>
</dbReference>
<evidence type="ECO:0000256" key="2">
    <source>
        <dbReference type="ARBA" id="ARBA00022741"/>
    </source>
</evidence>
<dbReference type="InterPro" id="IPR029047">
    <property type="entry name" value="HSP70_peptide-bd_sf"/>
</dbReference>
<dbReference type="SUPFAM" id="SSF100920">
    <property type="entry name" value="Heat shock protein 70kD (HSP70), peptide-binding domain"/>
    <property type="match status" value="1"/>
</dbReference>
<dbReference type="OrthoDB" id="2401965at2759"/>
<dbReference type="SUPFAM" id="SSF53067">
    <property type="entry name" value="Actin-like ATPase domain"/>
    <property type="match status" value="2"/>
</dbReference>
<dbReference type="FunFam" id="3.90.640.10:FF:000002">
    <property type="entry name" value="Heat shock 70 kDa"/>
    <property type="match status" value="1"/>
</dbReference>
<organism evidence="6 7">
    <name type="scientific">Blastocystis sp. subtype 1 (strain ATCC 50177 / NandII)</name>
    <dbReference type="NCBI Taxonomy" id="478820"/>
    <lineage>
        <taxon>Eukaryota</taxon>
        <taxon>Sar</taxon>
        <taxon>Stramenopiles</taxon>
        <taxon>Bigyra</taxon>
        <taxon>Opalozoa</taxon>
        <taxon>Opalinata</taxon>
        <taxon>Blastocystidae</taxon>
        <taxon>Blastocystis</taxon>
    </lineage>
</organism>
<evidence type="ECO:0000256" key="1">
    <source>
        <dbReference type="ARBA" id="ARBA00007381"/>
    </source>
</evidence>
<dbReference type="FunFam" id="3.30.420.40:FF:000026">
    <property type="entry name" value="Heat shock protein 70"/>
    <property type="match status" value="1"/>
</dbReference>
<keyword evidence="7" id="KW-1185">Reference proteome</keyword>
<proteinExistence type="inferred from homology"/>
<dbReference type="InterPro" id="IPR013126">
    <property type="entry name" value="Hsp_70_fam"/>
</dbReference>
<dbReference type="Gene3D" id="3.90.640.10">
    <property type="entry name" value="Actin, Chain A, domain 4"/>
    <property type="match status" value="1"/>
</dbReference>
<dbReference type="PANTHER" id="PTHR19375">
    <property type="entry name" value="HEAT SHOCK PROTEIN 70KDA"/>
    <property type="match status" value="1"/>
</dbReference>
<dbReference type="Gene3D" id="3.30.420.40">
    <property type="match status" value="2"/>
</dbReference>
<dbReference type="GO" id="GO:0140662">
    <property type="term" value="F:ATP-dependent protein folding chaperone"/>
    <property type="evidence" value="ECO:0007669"/>
    <property type="project" value="InterPro"/>
</dbReference>
<sequence>MSSILKNAGYCIGIDLGTTYSCVGVWKDGKVEIIPNDMGNRTTPSVVAFVDDHRLIGEAAKAQITSNPQNTIFDAKRLIGRHFSDQIVQNDLKHWPFKLIADKNDKPIIEVTFMGKTQQYTCEQISSMVLGKMKQIAEAYLGEKVTNAIITVPAYFNDSQRQSTKDAGLIAGLNVLRIINEPTAAAIAYGLDKLSEAGRRHVLIFDLGGGTFDVSLLAIEKGFFEVIATNGDTHLGGEDFDNRLVEYCINEFRRKHHRDPSKAQASIRRLRSACERAKRILSSEMVTHISVDSMYDGLDFDTEITRARFEELNIALFKNCLIPVRKVLEDANLTVRDIHDVVLVGGSTRIPKVQQLLKEFFNGKELCNSVDQDEAVAYGAAVEGSILIGASKEISTDLILLDVVPLSLGVETAGGVMTKIIPRNSTIPTRRTQTFSTNDDFQEEVEVQVFEGERPFTKDNNKLASFILTGLPHVLKGIPQIEVTFDIDSNGILNVSAVENSTGKEAAITVVNDKNHLKPEEIAAMIEEAEKYQEQDKEKQETLREKTNLETYLYKVSKTLKKSDVKKNMPKEMADELFDEIEEILNWCEEHPEEKSDVYEAKRQAFEMKAELKIAPFRVFDDDFKPYMELENGAIIDRLD</sequence>
<feature type="coiled-coil region" evidence="5">
    <location>
        <begin position="522"/>
        <end position="549"/>
    </location>
</feature>
<reference evidence="6 7" key="1">
    <citation type="submission" date="2016-05" db="EMBL/GenBank/DDBJ databases">
        <title>Nuclear genome of Blastocystis sp. subtype 1 NandII.</title>
        <authorList>
            <person name="Gentekaki E."/>
            <person name="Curtis B."/>
            <person name="Stairs C."/>
            <person name="Eme L."/>
            <person name="Herman E."/>
            <person name="Klimes V."/>
            <person name="Arias M.C."/>
            <person name="Elias M."/>
            <person name="Hilliou F."/>
            <person name="Klute M."/>
            <person name="Malik S.-B."/>
            <person name="Pightling A."/>
            <person name="Rachubinski R."/>
            <person name="Salas D."/>
            <person name="Schlacht A."/>
            <person name="Suga H."/>
            <person name="Archibald J."/>
            <person name="Ball S.G."/>
            <person name="Clark G."/>
            <person name="Dacks J."/>
            <person name="Van Der Giezen M."/>
            <person name="Tsaousis A."/>
            <person name="Roger A."/>
        </authorList>
    </citation>
    <scope>NUCLEOTIDE SEQUENCE [LARGE SCALE GENOMIC DNA]</scope>
    <source>
        <strain evidence="7">ATCC 50177 / NandII</strain>
    </source>
</reference>
<accession>A0A196SHU5</accession>
<keyword evidence="5" id="KW-0175">Coiled coil</keyword>